<feature type="domain" description="Biotin-protein ligase N-terminal" evidence="1">
    <location>
        <begin position="10"/>
        <end position="109"/>
    </location>
</feature>
<evidence type="ECO:0000313" key="2">
    <source>
        <dbReference type="EMBL" id="MDH6280349.1"/>
    </source>
</evidence>
<proteinExistence type="predicted"/>
<keyword evidence="3" id="KW-1185">Reference proteome</keyword>
<dbReference type="RefSeq" id="WP_280759690.1">
    <property type="nucleotide sequence ID" value="NZ_JARXVC010000003.1"/>
</dbReference>
<name>A0ABT6M8V9_9NOCA</name>
<dbReference type="InterPro" id="IPR029062">
    <property type="entry name" value="Class_I_gatase-like"/>
</dbReference>
<evidence type="ECO:0000259" key="1">
    <source>
        <dbReference type="Pfam" id="PF09825"/>
    </source>
</evidence>
<organism evidence="2 3">
    <name type="scientific">Prescottella agglutinans</name>
    <dbReference type="NCBI Taxonomy" id="1644129"/>
    <lineage>
        <taxon>Bacteria</taxon>
        <taxon>Bacillati</taxon>
        <taxon>Actinomycetota</taxon>
        <taxon>Actinomycetes</taxon>
        <taxon>Mycobacteriales</taxon>
        <taxon>Nocardiaceae</taxon>
        <taxon>Prescottella</taxon>
    </lineage>
</organism>
<dbReference type="Gene3D" id="3.40.50.880">
    <property type="match status" value="1"/>
</dbReference>
<gene>
    <name evidence="2" type="ORF">M2280_001561</name>
</gene>
<dbReference type="SUPFAM" id="SSF52317">
    <property type="entry name" value="Class I glutamine amidotransferase-like"/>
    <property type="match status" value="1"/>
</dbReference>
<sequence>MRSGGRPLALVYRGGATLPGCAESVADLLRASRWNFEVRYVGPRESLPLSDAVLAQATLYAQPGGATLGPAWRRMRKHSKRVRRYVAGGGRYLGFCLGGYLAGATPGFDLLPGDTDQYIVTDHATVDSTRPTLVEVDWRDDRRSLYFQDGATFQVRPQTPDLDVIATYPNGEIAALAVPFGAGRVAVVGPHPEADGDWFADSGIRPPAENSQIAGLELIDAVMS</sequence>
<dbReference type="Proteomes" id="UP001160334">
    <property type="component" value="Unassembled WGS sequence"/>
</dbReference>
<accession>A0ABT6M8V9</accession>
<reference evidence="2 3" key="1">
    <citation type="submission" date="2023-04" db="EMBL/GenBank/DDBJ databases">
        <title>Forest soil microbial communities from Buena Vista Peninsula, Colon Province, Panama.</title>
        <authorList>
            <person name="Bouskill N."/>
        </authorList>
    </citation>
    <scope>NUCLEOTIDE SEQUENCE [LARGE SCALE GENOMIC DNA]</scope>
    <source>
        <strain evidence="2 3">CFH S0262</strain>
    </source>
</reference>
<comment type="caution">
    <text evidence="2">The sequence shown here is derived from an EMBL/GenBank/DDBJ whole genome shotgun (WGS) entry which is preliminary data.</text>
</comment>
<dbReference type="InterPro" id="IPR019197">
    <property type="entry name" value="Biotin-prot_ligase_N"/>
</dbReference>
<dbReference type="Pfam" id="PF09825">
    <property type="entry name" value="BPL_N"/>
    <property type="match status" value="1"/>
</dbReference>
<dbReference type="InterPro" id="IPR015834">
    <property type="entry name" value="UCP016642"/>
</dbReference>
<protein>
    <submittedName>
        <fullName evidence="2">Glutamine amidotransferase-like uncharacterized protein</fullName>
    </submittedName>
</protein>
<evidence type="ECO:0000313" key="3">
    <source>
        <dbReference type="Proteomes" id="UP001160334"/>
    </source>
</evidence>
<dbReference type="EMBL" id="JARXVC010000003">
    <property type="protein sequence ID" value="MDH6280349.1"/>
    <property type="molecule type" value="Genomic_DNA"/>
</dbReference>
<dbReference type="PIRSF" id="PIRSF016642">
    <property type="entry name" value="UCP016642"/>
    <property type="match status" value="1"/>
</dbReference>